<keyword evidence="1" id="KW-0812">Transmembrane</keyword>
<feature type="transmembrane region" description="Helical" evidence="1">
    <location>
        <begin position="12"/>
        <end position="36"/>
    </location>
</feature>
<evidence type="ECO:0000313" key="2">
    <source>
        <dbReference type="EMBL" id="AZT91177.1"/>
    </source>
</evidence>
<feature type="transmembrane region" description="Helical" evidence="1">
    <location>
        <begin position="99"/>
        <end position="117"/>
    </location>
</feature>
<feature type="transmembrane region" description="Helical" evidence="1">
    <location>
        <begin position="48"/>
        <end position="68"/>
    </location>
</feature>
<dbReference type="EMBL" id="CP034791">
    <property type="protein sequence ID" value="AZT91177.1"/>
    <property type="molecule type" value="Genomic_DNA"/>
</dbReference>
<organism evidence="2 3">
    <name type="scientific">Caldicellulosiruptor changbaiensis</name>
    <dbReference type="NCBI Taxonomy" id="1222016"/>
    <lineage>
        <taxon>Bacteria</taxon>
        <taxon>Bacillati</taxon>
        <taxon>Bacillota</taxon>
        <taxon>Bacillota incertae sedis</taxon>
        <taxon>Caldicellulosiruptorales</taxon>
        <taxon>Caldicellulosiruptoraceae</taxon>
        <taxon>Caldicellulosiruptor</taxon>
    </lineage>
</organism>
<keyword evidence="1" id="KW-1133">Transmembrane helix</keyword>
<evidence type="ECO:0008006" key="4">
    <source>
        <dbReference type="Google" id="ProtNLM"/>
    </source>
</evidence>
<protein>
    <recommendedName>
        <fullName evidence="4">MFS transporter</fullName>
    </recommendedName>
</protein>
<dbReference type="AlphaFoldDB" id="A0A3T0D7S2"/>
<gene>
    <name evidence="2" type="ORF">ELD05_11360</name>
</gene>
<accession>A0A3T0D7S2</accession>
<dbReference type="RefSeq" id="WP_127352513.1">
    <property type="nucleotide sequence ID" value="NZ_CP034791.1"/>
</dbReference>
<keyword evidence="3" id="KW-1185">Reference proteome</keyword>
<sequence>METKSQKSIAPLILGICGAIFSLPSFLCTSCVSALLSASNEKSAKAAGGFILIMGIIQLIGGIVGGVLSLSKTKVAGIIFVASSIIALIALFATLFSNIFVWIVLILYVIAAIICFVQKA</sequence>
<proteinExistence type="predicted"/>
<dbReference type="KEGG" id="ccha:ELD05_11360"/>
<feature type="transmembrane region" description="Helical" evidence="1">
    <location>
        <begin position="75"/>
        <end position="93"/>
    </location>
</feature>
<evidence type="ECO:0000256" key="1">
    <source>
        <dbReference type="SAM" id="Phobius"/>
    </source>
</evidence>
<dbReference type="Proteomes" id="UP000282930">
    <property type="component" value="Chromosome"/>
</dbReference>
<name>A0A3T0D7S2_9FIRM</name>
<keyword evidence="1" id="KW-0472">Membrane</keyword>
<evidence type="ECO:0000313" key="3">
    <source>
        <dbReference type="Proteomes" id="UP000282930"/>
    </source>
</evidence>
<reference evidence="2 3" key="1">
    <citation type="submission" date="2018-12" db="EMBL/GenBank/DDBJ databases">
        <title>Genome sequence from the cellulolytic species, Caldicellulosiruptor changbaiensis.</title>
        <authorList>
            <person name="Blumer-Schuette S.E."/>
            <person name="Mendoza C."/>
        </authorList>
    </citation>
    <scope>NUCLEOTIDE SEQUENCE [LARGE SCALE GENOMIC DNA]</scope>
    <source>
        <strain evidence="2 3">CBS-Z</strain>
    </source>
</reference>